<dbReference type="SUPFAM" id="SSF47336">
    <property type="entry name" value="ACP-like"/>
    <property type="match status" value="1"/>
</dbReference>
<organism evidence="2 3">
    <name type="scientific">Streptomyces katrae</name>
    <dbReference type="NCBI Taxonomy" id="68223"/>
    <lineage>
        <taxon>Bacteria</taxon>
        <taxon>Bacillati</taxon>
        <taxon>Actinomycetota</taxon>
        <taxon>Actinomycetes</taxon>
        <taxon>Kitasatosporales</taxon>
        <taxon>Streptomycetaceae</taxon>
        <taxon>Streptomyces</taxon>
    </lineage>
</organism>
<gene>
    <name evidence="2" type="ORF">VR44_16355</name>
</gene>
<evidence type="ECO:0000313" key="3">
    <source>
        <dbReference type="Proteomes" id="UP000033551"/>
    </source>
</evidence>
<protein>
    <recommendedName>
        <fullName evidence="1">Carrier domain-containing protein</fullName>
    </recommendedName>
</protein>
<keyword evidence="3" id="KW-1185">Reference proteome</keyword>
<dbReference type="InterPro" id="IPR036736">
    <property type="entry name" value="ACP-like_sf"/>
</dbReference>
<dbReference type="AlphaFoldDB" id="A0A0F4JCZ2"/>
<dbReference type="PATRIC" id="fig|68223.7.peg.7728"/>
<evidence type="ECO:0000259" key="1">
    <source>
        <dbReference type="PROSITE" id="PS50075"/>
    </source>
</evidence>
<comment type="caution">
    <text evidence="2">The sequence shown here is derived from an EMBL/GenBank/DDBJ whole genome shotgun (WGS) entry which is preliminary data.</text>
</comment>
<dbReference type="EMBL" id="JZWV01000428">
    <property type="protein sequence ID" value="KJY32222.1"/>
    <property type="molecule type" value="Genomic_DNA"/>
</dbReference>
<dbReference type="Proteomes" id="UP000033551">
    <property type="component" value="Unassembled WGS sequence"/>
</dbReference>
<feature type="domain" description="Carrier" evidence="1">
    <location>
        <begin position="3"/>
        <end position="81"/>
    </location>
</feature>
<dbReference type="Gene3D" id="1.10.1200.10">
    <property type="entry name" value="ACP-like"/>
    <property type="match status" value="1"/>
</dbReference>
<dbReference type="PROSITE" id="PS50075">
    <property type="entry name" value="CARRIER"/>
    <property type="match status" value="1"/>
</dbReference>
<dbReference type="OrthoDB" id="9030409at2"/>
<dbReference type="STRING" id="68223.GCA_002028425_05709"/>
<dbReference type="InterPro" id="IPR009081">
    <property type="entry name" value="PP-bd_ACP"/>
</dbReference>
<sequence length="88" mass="9141">MLNARESIEAEIVRLVQGAGGDAPALSLTTDLVGLGLTSLMFAELLIGMEMELGVDPFQGETSIVEMRTVGDLVTAYDDALAAASARA</sequence>
<name>A0A0F4JCZ2_9ACTN</name>
<proteinExistence type="predicted"/>
<dbReference type="Pfam" id="PF00550">
    <property type="entry name" value="PP-binding"/>
    <property type="match status" value="1"/>
</dbReference>
<reference evidence="2 3" key="1">
    <citation type="submission" date="2015-02" db="EMBL/GenBank/DDBJ databases">
        <authorList>
            <person name="Ju K.-S."/>
            <person name="Doroghazi J.R."/>
            <person name="Metcalf W."/>
        </authorList>
    </citation>
    <scope>NUCLEOTIDE SEQUENCE [LARGE SCALE GENOMIC DNA]</scope>
    <source>
        <strain evidence="2 3">NRRL ISP-5550</strain>
    </source>
</reference>
<dbReference type="RefSeq" id="WP_045948232.1">
    <property type="nucleotide sequence ID" value="NZ_JZWV01000428.1"/>
</dbReference>
<evidence type="ECO:0000313" key="2">
    <source>
        <dbReference type="EMBL" id="KJY32222.1"/>
    </source>
</evidence>
<accession>A0A0F4JCZ2</accession>